<evidence type="ECO:0000313" key="3">
    <source>
        <dbReference type="EMBL" id="ATX66245.1"/>
    </source>
</evidence>
<dbReference type="Gene3D" id="3.30.2400.10">
    <property type="entry name" value="Major capsid protein gp5"/>
    <property type="match status" value="1"/>
</dbReference>
<evidence type="ECO:0000256" key="1">
    <source>
        <dbReference type="ARBA" id="ARBA00004328"/>
    </source>
</evidence>
<sequence length="382" mass="41647">MKDDIVTELKAASDRVKDMDARLAYLEKAEAKSQTPAFYRGGGVASDGMEWKDANVADFLRKNALPAGMETKDLSITADGQGVTVRGDWSGRIFKLIRESSPMRQVASVMNTSSNALEVLVDRAEPQSAWVNETAARDETAASFLSRHSIPVFEHYALPVATQHLLEDSEIDVETWLQGKIATRFGRQESNAFFNGNGTGEPKGILTYDFVPDADHVWGADPAAYTIGAIYSGVDGDITNGSVDGAAALDTLGDLVDALKAEYLPNASFLMTRAMRNKLRKLRDAENRPFYQPSLSEAIPDRLMGYPVRLAEDMGALDTDVAGILFGDFGEAYTVADRVGISIIRDQITRPGFVRWYARKRLGGALTNPEAVKALILGSEPE</sequence>
<dbReference type="KEGG" id="rbg:BG454_10825"/>
<reference evidence="3 4" key="1">
    <citation type="submission" date="2017-11" db="EMBL/GenBank/DDBJ databases">
        <title>Revised Sequence and Annotation of the Rhodobaca barguzinensis strain alga05 Genome.</title>
        <authorList>
            <person name="Kopejtka K."/>
            <person name="Tomasch J.M."/>
            <person name="Bunk B."/>
            <person name="Koblizek M."/>
        </authorList>
    </citation>
    <scope>NUCLEOTIDE SEQUENCE [LARGE SCALE GENOMIC DNA]</scope>
    <source>
        <strain evidence="4">alga05</strain>
    </source>
</reference>
<dbReference type="RefSeq" id="WP_071480762.1">
    <property type="nucleotide sequence ID" value="NZ_CP024899.1"/>
</dbReference>
<evidence type="ECO:0000313" key="4">
    <source>
        <dbReference type="Proteomes" id="UP000228948"/>
    </source>
</evidence>
<feature type="domain" description="Phage capsid-like C-terminal" evidence="2">
    <location>
        <begin position="82"/>
        <end position="375"/>
    </location>
</feature>
<dbReference type="Pfam" id="PF05065">
    <property type="entry name" value="Phage_capsid"/>
    <property type="match status" value="1"/>
</dbReference>
<comment type="subcellular location">
    <subcellularLocation>
        <location evidence="1">Virion</location>
    </subcellularLocation>
</comment>
<accession>A0A2K8KES4</accession>
<evidence type="ECO:0000259" key="2">
    <source>
        <dbReference type="Pfam" id="PF05065"/>
    </source>
</evidence>
<dbReference type="Gene3D" id="3.30.2320.10">
    <property type="entry name" value="hypothetical protein PF0899 domain"/>
    <property type="match status" value="1"/>
</dbReference>
<dbReference type="InterPro" id="IPR054612">
    <property type="entry name" value="Phage_capsid-like_C"/>
</dbReference>
<dbReference type="EMBL" id="CP024899">
    <property type="protein sequence ID" value="ATX66245.1"/>
    <property type="molecule type" value="Genomic_DNA"/>
</dbReference>
<gene>
    <name evidence="3" type="ORF">BG454_10825</name>
</gene>
<organism evidence="3 4">
    <name type="scientific">Roseinatronobacter bogoriensis subsp. barguzinensis</name>
    <dbReference type="NCBI Taxonomy" id="441209"/>
    <lineage>
        <taxon>Bacteria</taxon>
        <taxon>Pseudomonadati</taxon>
        <taxon>Pseudomonadota</taxon>
        <taxon>Alphaproteobacteria</taxon>
        <taxon>Rhodobacterales</taxon>
        <taxon>Paracoccaceae</taxon>
        <taxon>Roseinatronobacter</taxon>
    </lineage>
</organism>
<dbReference type="OrthoDB" id="9786516at2"/>
<dbReference type="AlphaFoldDB" id="A0A2K8KES4"/>
<keyword evidence="4" id="KW-1185">Reference proteome</keyword>
<name>A0A2K8KES4_9RHOB</name>
<dbReference type="NCBIfam" id="TIGR01554">
    <property type="entry name" value="major_cap_HK97"/>
    <property type="match status" value="1"/>
</dbReference>
<proteinExistence type="predicted"/>
<dbReference type="SUPFAM" id="SSF56563">
    <property type="entry name" value="Major capsid protein gp5"/>
    <property type="match status" value="1"/>
</dbReference>
<dbReference type="STRING" id="441209.GCA_001870665_01944"/>
<dbReference type="Proteomes" id="UP000228948">
    <property type="component" value="Chromosome"/>
</dbReference>
<protein>
    <submittedName>
        <fullName evidence="3">Phage major capsid protein</fullName>
    </submittedName>
</protein>
<dbReference type="InterPro" id="IPR024455">
    <property type="entry name" value="Phage_capsid"/>
</dbReference>